<name>A0ABQ8JQM6_DERPT</name>
<accession>A0ABQ8JQM6</accession>
<evidence type="ECO:0000313" key="1">
    <source>
        <dbReference type="EMBL" id="KAH9424914.1"/>
    </source>
</evidence>
<organism evidence="1 2">
    <name type="scientific">Dermatophagoides pteronyssinus</name>
    <name type="common">European house dust mite</name>
    <dbReference type="NCBI Taxonomy" id="6956"/>
    <lineage>
        <taxon>Eukaryota</taxon>
        <taxon>Metazoa</taxon>
        <taxon>Ecdysozoa</taxon>
        <taxon>Arthropoda</taxon>
        <taxon>Chelicerata</taxon>
        <taxon>Arachnida</taxon>
        <taxon>Acari</taxon>
        <taxon>Acariformes</taxon>
        <taxon>Sarcoptiformes</taxon>
        <taxon>Astigmata</taxon>
        <taxon>Psoroptidia</taxon>
        <taxon>Analgoidea</taxon>
        <taxon>Pyroglyphidae</taxon>
        <taxon>Dermatophagoidinae</taxon>
        <taxon>Dermatophagoides</taxon>
    </lineage>
</organism>
<protein>
    <submittedName>
        <fullName evidence="1">Uncharacterized protein</fullName>
    </submittedName>
</protein>
<dbReference type="EMBL" id="NJHN03000024">
    <property type="protein sequence ID" value="KAH9424914.1"/>
    <property type="molecule type" value="Genomic_DNA"/>
</dbReference>
<gene>
    <name evidence="1" type="ORF">DERP_009136</name>
</gene>
<reference evidence="1 2" key="2">
    <citation type="journal article" date="2022" name="Mol. Biol. Evol.">
        <title>Comparative Genomics Reveals Insights into the Divergent Evolution of Astigmatic Mites and Household Pest Adaptations.</title>
        <authorList>
            <person name="Xiong Q."/>
            <person name="Wan A.T."/>
            <person name="Liu X."/>
            <person name="Fung C.S."/>
            <person name="Xiao X."/>
            <person name="Malainual N."/>
            <person name="Hou J."/>
            <person name="Wang L."/>
            <person name="Wang M."/>
            <person name="Yang K.Y."/>
            <person name="Cui Y."/>
            <person name="Leung E.L."/>
            <person name="Nong W."/>
            <person name="Shin S.K."/>
            <person name="Au S.W."/>
            <person name="Jeong K.Y."/>
            <person name="Chew F.T."/>
            <person name="Hui J.H."/>
            <person name="Leung T.F."/>
            <person name="Tungtrongchitr A."/>
            <person name="Zhong N."/>
            <person name="Liu Z."/>
            <person name="Tsui S.K."/>
        </authorList>
    </citation>
    <scope>NUCLEOTIDE SEQUENCE [LARGE SCALE GENOMIC DNA]</scope>
    <source>
        <strain evidence="1">Derp</strain>
    </source>
</reference>
<proteinExistence type="predicted"/>
<reference evidence="1 2" key="1">
    <citation type="journal article" date="2018" name="J. Allergy Clin. Immunol.">
        <title>High-quality assembly of Dermatophagoides pteronyssinus genome and transcriptome reveals a wide range of novel allergens.</title>
        <authorList>
            <person name="Liu X.Y."/>
            <person name="Yang K.Y."/>
            <person name="Wang M.Q."/>
            <person name="Kwok J.S."/>
            <person name="Zeng X."/>
            <person name="Yang Z."/>
            <person name="Xiao X.J."/>
            <person name="Lau C.P."/>
            <person name="Li Y."/>
            <person name="Huang Z.M."/>
            <person name="Ba J.G."/>
            <person name="Yim A.K."/>
            <person name="Ouyang C.Y."/>
            <person name="Ngai S.M."/>
            <person name="Chan T.F."/>
            <person name="Leung E.L."/>
            <person name="Liu L."/>
            <person name="Liu Z.G."/>
            <person name="Tsui S.K."/>
        </authorList>
    </citation>
    <scope>NUCLEOTIDE SEQUENCE [LARGE SCALE GENOMIC DNA]</scope>
    <source>
        <strain evidence="1">Derp</strain>
    </source>
</reference>
<sequence>MKLEFLFLLTSHFYHLILVILVESDLIISFHQIVIESKPDWKLLKFQGIPMMVCTPLIRKKIQSSAKNGSFLCVEEIFPSRFEFSSDFLVYDSIDQFVFIYTKPNRKNEKL</sequence>
<evidence type="ECO:0000313" key="2">
    <source>
        <dbReference type="Proteomes" id="UP000887458"/>
    </source>
</evidence>
<dbReference type="Proteomes" id="UP000887458">
    <property type="component" value="Unassembled WGS sequence"/>
</dbReference>
<comment type="caution">
    <text evidence="1">The sequence shown here is derived from an EMBL/GenBank/DDBJ whole genome shotgun (WGS) entry which is preliminary data.</text>
</comment>
<keyword evidence="2" id="KW-1185">Reference proteome</keyword>